<evidence type="ECO:0000259" key="1">
    <source>
        <dbReference type="Pfam" id="PF00078"/>
    </source>
</evidence>
<dbReference type="InterPro" id="IPR026960">
    <property type="entry name" value="RVT-Znf"/>
</dbReference>
<dbReference type="AlphaFoldDB" id="A0A803NJ60"/>
<dbReference type="CDD" id="cd06222">
    <property type="entry name" value="RNase_H_like"/>
    <property type="match status" value="1"/>
</dbReference>
<dbReference type="InterPro" id="IPR044730">
    <property type="entry name" value="RNase_H-like_dom_plant"/>
</dbReference>
<sequence length="855" mass="96854">MTAFRDALDHCHLFDPPFHGDGYTWAKDRTTINTFKELIDYDVWPSTFQQPKISHLDYIHSDHRVISAEIFNETTTQQHKRHSRFRLKSCGYLTQTTSPLSPIVGYLIAQQTPSAMLYITWNHVRHHFSSGISRIAALKHNESVLDELLEQEEMYWQQRSRIDWMQLGDRNTKYFHSKASARRSNNKITSLKTEDGSTFTSKADMSNVIQDYFSNLFKASFIDSNTLDATLATIHVSVTMDMNATLLKPFTKEDAQLALHSMGPDKSSGIDGMSAMFYQNNWDIVGNKVTSAVLSVLNDGADPTPLNSTIITLIPKIRKAQYMKDFRPISLCSVVSKLITKILVVRFKDVLPHVISETQSTFLPNRLITDNILVAFELIHGIKLKTSGRKGVAAMKLDMSKAFDRVEWNFIKAVMERMGFADRWTLLIMTCLTTNKFTFLLNGETMGSVTPTKGLRQGCPLSPYLFLICSEGLLCLLQNEERLGNLYGILYGQELLRPSLRWKIGEGRHINCASDPWIPSHTNFIPTHYKGQPNAVVANLITEDRQWNQQLLDEYFSSIDVERILTIPLSYFSANDKLIWHHHNSGINNVHSGYHHDASLEDSDLSSTSNSPTHWWKFFWKLQLSQKIKIFVWPVFHDAIPVATSLVRRHIITDSTCTICQQAWESVGHVLFGCKYARAVWRSTNFQFHWNTAALMNKGDYLAHLSNYQHAQAKFRPQQVPAYQNSPLVPISESPWRPPDFGSLKMNVDAVVDSTNNIIGVGAVIRNCEGVVIAGFSKPLIGNFASHEMEAKAIFHSLVWATQLGLQLGHVETDAVMVTNALYGRTNCITAFNDLIIDISCLLSFLPGVSVMHVK</sequence>
<dbReference type="OMA" id="CISTARI"/>
<dbReference type="InterPro" id="IPR012337">
    <property type="entry name" value="RNaseH-like_sf"/>
</dbReference>
<dbReference type="GO" id="GO:0004523">
    <property type="term" value="F:RNA-DNA hybrid ribonuclease activity"/>
    <property type="evidence" value="ECO:0007669"/>
    <property type="project" value="InterPro"/>
</dbReference>
<protein>
    <recommendedName>
        <fullName evidence="6">Reverse transcriptase domain-containing protein</fullName>
    </recommendedName>
</protein>
<dbReference type="Gramene" id="evm.model.01.1951">
    <property type="protein sequence ID" value="cds.evm.model.01.1951"/>
    <property type="gene ID" value="evm.TU.01.1951"/>
</dbReference>
<organism evidence="4 5">
    <name type="scientific">Cannabis sativa</name>
    <name type="common">Hemp</name>
    <name type="synonym">Marijuana</name>
    <dbReference type="NCBI Taxonomy" id="3483"/>
    <lineage>
        <taxon>Eukaryota</taxon>
        <taxon>Viridiplantae</taxon>
        <taxon>Streptophyta</taxon>
        <taxon>Embryophyta</taxon>
        <taxon>Tracheophyta</taxon>
        <taxon>Spermatophyta</taxon>
        <taxon>Magnoliopsida</taxon>
        <taxon>eudicotyledons</taxon>
        <taxon>Gunneridae</taxon>
        <taxon>Pentapetalae</taxon>
        <taxon>rosids</taxon>
        <taxon>fabids</taxon>
        <taxon>Rosales</taxon>
        <taxon>Cannabaceae</taxon>
        <taxon>Cannabis</taxon>
    </lineage>
</organism>
<dbReference type="GO" id="GO:0003676">
    <property type="term" value="F:nucleic acid binding"/>
    <property type="evidence" value="ECO:0007669"/>
    <property type="project" value="InterPro"/>
</dbReference>
<dbReference type="Pfam" id="PF13456">
    <property type="entry name" value="RVT_3"/>
    <property type="match status" value="1"/>
</dbReference>
<evidence type="ECO:0008006" key="6">
    <source>
        <dbReference type="Google" id="ProtNLM"/>
    </source>
</evidence>
<reference evidence="4" key="1">
    <citation type="submission" date="2018-11" db="EMBL/GenBank/DDBJ databases">
        <authorList>
            <person name="Grassa J C."/>
        </authorList>
    </citation>
    <scope>NUCLEOTIDE SEQUENCE [LARGE SCALE GENOMIC DNA]</scope>
</reference>
<dbReference type="EnsemblPlants" id="evm.model.01.1951">
    <property type="protein sequence ID" value="cds.evm.model.01.1951"/>
    <property type="gene ID" value="evm.TU.01.1951"/>
</dbReference>
<dbReference type="InterPro" id="IPR043502">
    <property type="entry name" value="DNA/RNA_pol_sf"/>
</dbReference>
<dbReference type="SUPFAM" id="SSF53098">
    <property type="entry name" value="Ribonuclease H-like"/>
    <property type="match status" value="1"/>
</dbReference>
<dbReference type="PANTHER" id="PTHR31635:SF196">
    <property type="entry name" value="REVERSE TRANSCRIPTASE DOMAIN-CONTAINING PROTEIN-RELATED"/>
    <property type="match status" value="1"/>
</dbReference>
<keyword evidence="5" id="KW-1185">Reference proteome</keyword>
<proteinExistence type="predicted"/>
<feature type="domain" description="Reverse transcriptase zinc-binding" evidence="3">
    <location>
        <begin position="608"/>
        <end position="681"/>
    </location>
</feature>
<dbReference type="PANTHER" id="PTHR31635">
    <property type="entry name" value="REVERSE TRANSCRIPTASE DOMAIN-CONTAINING PROTEIN-RELATED"/>
    <property type="match status" value="1"/>
</dbReference>
<evidence type="ECO:0000313" key="5">
    <source>
        <dbReference type="Proteomes" id="UP000596661"/>
    </source>
</evidence>
<dbReference type="Pfam" id="PF00078">
    <property type="entry name" value="RVT_1"/>
    <property type="match status" value="1"/>
</dbReference>
<evidence type="ECO:0000259" key="3">
    <source>
        <dbReference type="Pfam" id="PF13966"/>
    </source>
</evidence>
<dbReference type="CDD" id="cd01650">
    <property type="entry name" value="RT_nLTR_like"/>
    <property type="match status" value="1"/>
</dbReference>
<name>A0A803NJ60_CANSA</name>
<dbReference type="InterPro" id="IPR000477">
    <property type="entry name" value="RT_dom"/>
</dbReference>
<dbReference type="Proteomes" id="UP000596661">
    <property type="component" value="Chromosome 1"/>
</dbReference>
<dbReference type="InterPro" id="IPR036397">
    <property type="entry name" value="RNaseH_sf"/>
</dbReference>
<evidence type="ECO:0000259" key="2">
    <source>
        <dbReference type="Pfam" id="PF13456"/>
    </source>
</evidence>
<dbReference type="Gene3D" id="3.30.420.10">
    <property type="entry name" value="Ribonuclease H-like superfamily/Ribonuclease H"/>
    <property type="match status" value="1"/>
</dbReference>
<feature type="domain" description="Reverse transcriptase" evidence="1">
    <location>
        <begin position="317"/>
        <end position="480"/>
    </location>
</feature>
<dbReference type="SUPFAM" id="SSF56672">
    <property type="entry name" value="DNA/RNA polymerases"/>
    <property type="match status" value="1"/>
</dbReference>
<evidence type="ECO:0000313" key="4">
    <source>
        <dbReference type="EnsemblPlants" id="cds.evm.model.01.1951"/>
    </source>
</evidence>
<dbReference type="InterPro" id="IPR002156">
    <property type="entry name" value="RNaseH_domain"/>
</dbReference>
<accession>A0A803NJ60</accession>
<dbReference type="EMBL" id="UZAU01000053">
    <property type="status" value="NOT_ANNOTATED_CDS"/>
    <property type="molecule type" value="Genomic_DNA"/>
</dbReference>
<reference evidence="4" key="2">
    <citation type="submission" date="2021-03" db="UniProtKB">
        <authorList>
            <consortium name="EnsemblPlants"/>
        </authorList>
    </citation>
    <scope>IDENTIFICATION</scope>
</reference>
<feature type="domain" description="RNase H type-1" evidence="2">
    <location>
        <begin position="747"/>
        <end position="854"/>
    </location>
</feature>
<dbReference type="Pfam" id="PF13966">
    <property type="entry name" value="zf-RVT"/>
    <property type="match status" value="1"/>
</dbReference>